<keyword evidence="1" id="KW-0547">Nucleotide-binding</keyword>
<evidence type="ECO:0000313" key="6">
    <source>
        <dbReference type="Proteomes" id="UP000601435"/>
    </source>
</evidence>
<dbReference type="EMBL" id="CAJNJA010009376">
    <property type="protein sequence ID" value="CAE7246158.1"/>
    <property type="molecule type" value="Genomic_DNA"/>
</dbReference>
<dbReference type="GO" id="GO:0016787">
    <property type="term" value="F:hydrolase activity"/>
    <property type="evidence" value="ECO:0007669"/>
    <property type="project" value="UniProtKB-KW"/>
</dbReference>
<proteinExistence type="predicted"/>
<dbReference type="OrthoDB" id="437596at2759"/>
<sequence>MGVNMPARSVIFTAWVKHDGAQRRALLPSEYTQMAGRAGRRGLDSEGHVFLLCGDEVPDQKQITRMMTSKAEPLASRFRVTFAMILQMKRFAESGVRVEDLLGQSFLENARARRRPEARRHLKDRMQQLEALPALQCILGEPDIQDYAAFEDEARLLGTQLHMRLYDSKSRDRIFCPGRGSKHLQLRPILSPASASQA</sequence>
<dbReference type="AlphaFoldDB" id="A0A812LEQ6"/>
<dbReference type="Proteomes" id="UP000601435">
    <property type="component" value="Unassembled WGS sequence"/>
</dbReference>
<keyword evidence="6" id="KW-1185">Reference proteome</keyword>
<dbReference type="PANTHER" id="PTHR12131:SF1">
    <property type="entry name" value="ATP-DEPENDENT RNA HELICASE SUPV3L1, MITOCHONDRIAL-RELATED"/>
    <property type="match status" value="1"/>
</dbReference>
<keyword evidence="3" id="KW-0347">Helicase</keyword>
<reference evidence="5" key="1">
    <citation type="submission" date="2021-02" db="EMBL/GenBank/DDBJ databases">
        <authorList>
            <person name="Dougan E. K."/>
            <person name="Rhodes N."/>
            <person name="Thang M."/>
            <person name="Chan C."/>
        </authorList>
    </citation>
    <scope>NUCLEOTIDE SEQUENCE</scope>
</reference>
<dbReference type="PANTHER" id="PTHR12131">
    <property type="entry name" value="ATP-DEPENDENT RNA AND DNA HELICASE"/>
    <property type="match status" value="1"/>
</dbReference>
<accession>A0A812LEQ6</accession>
<evidence type="ECO:0000256" key="2">
    <source>
        <dbReference type="ARBA" id="ARBA00022801"/>
    </source>
</evidence>
<organism evidence="5 6">
    <name type="scientific">Symbiodinium necroappetens</name>
    <dbReference type="NCBI Taxonomy" id="1628268"/>
    <lineage>
        <taxon>Eukaryota</taxon>
        <taxon>Sar</taxon>
        <taxon>Alveolata</taxon>
        <taxon>Dinophyceae</taxon>
        <taxon>Suessiales</taxon>
        <taxon>Symbiodiniaceae</taxon>
        <taxon>Symbiodinium</taxon>
    </lineage>
</organism>
<keyword evidence="2" id="KW-0378">Hydrolase</keyword>
<evidence type="ECO:0000256" key="4">
    <source>
        <dbReference type="ARBA" id="ARBA00022840"/>
    </source>
</evidence>
<dbReference type="GO" id="GO:0070478">
    <property type="term" value="P:nuclear-transcribed mRNA catabolic process, 3'-5' exonucleolytic nonsense-mediated decay"/>
    <property type="evidence" value="ECO:0007669"/>
    <property type="project" value="TreeGrafter"/>
</dbReference>
<evidence type="ECO:0000313" key="5">
    <source>
        <dbReference type="EMBL" id="CAE7246158.1"/>
    </source>
</evidence>
<name>A0A812LEQ6_9DINO</name>
<dbReference type="GO" id="GO:0004386">
    <property type="term" value="F:helicase activity"/>
    <property type="evidence" value="ECO:0007669"/>
    <property type="project" value="UniProtKB-KW"/>
</dbReference>
<dbReference type="InterPro" id="IPR050699">
    <property type="entry name" value="RNA-DNA_Helicase"/>
</dbReference>
<keyword evidence="4" id="KW-0067">ATP-binding</keyword>
<dbReference type="InterPro" id="IPR027417">
    <property type="entry name" value="P-loop_NTPase"/>
</dbReference>
<dbReference type="SUPFAM" id="SSF52540">
    <property type="entry name" value="P-loop containing nucleoside triphosphate hydrolases"/>
    <property type="match status" value="1"/>
</dbReference>
<gene>
    <name evidence="5" type="primary">SKI2</name>
    <name evidence="5" type="ORF">SNEC2469_LOCUS4801</name>
</gene>
<dbReference type="Gene3D" id="3.40.50.300">
    <property type="entry name" value="P-loop containing nucleotide triphosphate hydrolases"/>
    <property type="match status" value="1"/>
</dbReference>
<protein>
    <submittedName>
        <fullName evidence="5">SKI2 protein</fullName>
    </submittedName>
</protein>
<evidence type="ECO:0000256" key="3">
    <source>
        <dbReference type="ARBA" id="ARBA00022806"/>
    </source>
</evidence>
<comment type="caution">
    <text evidence="5">The sequence shown here is derived from an EMBL/GenBank/DDBJ whole genome shotgun (WGS) entry which is preliminary data.</text>
</comment>
<evidence type="ECO:0000256" key="1">
    <source>
        <dbReference type="ARBA" id="ARBA00022741"/>
    </source>
</evidence>
<dbReference type="GO" id="GO:0005524">
    <property type="term" value="F:ATP binding"/>
    <property type="evidence" value="ECO:0007669"/>
    <property type="project" value="UniProtKB-KW"/>
</dbReference>
<dbReference type="GO" id="GO:0055087">
    <property type="term" value="C:Ski complex"/>
    <property type="evidence" value="ECO:0007669"/>
    <property type="project" value="TreeGrafter"/>
</dbReference>